<evidence type="ECO:0000313" key="3">
    <source>
        <dbReference type="EMBL" id="CAK0810237.1"/>
    </source>
</evidence>
<gene>
    <name evidence="3" type="ORF">PCOR1329_LOCUS15259</name>
</gene>
<dbReference type="SMART" id="SM00240">
    <property type="entry name" value="FHA"/>
    <property type="match status" value="1"/>
</dbReference>
<protein>
    <recommendedName>
        <fullName evidence="2">FHA domain-containing protein</fullName>
    </recommendedName>
</protein>
<dbReference type="SUPFAM" id="SSF49879">
    <property type="entry name" value="SMAD/FHA domain"/>
    <property type="match status" value="1"/>
</dbReference>
<keyword evidence="4" id="KW-1185">Reference proteome</keyword>
<name>A0ABN9QY13_9DINO</name>
<evidence type="ECO:0000256" key="1">
    <source>
        <dbReference type="SAM" id="MobiDB-lite"/>
    </source>
</evidence>
<proteinExistence type="predicted"/>
<reference evidence="3" key="1">
    <citation type="submission" date="2023-10" db="EMBL/GenBank/DDBJ databases">
        <authorList>
            <person name="Chen Y."/>
            <person name="Shah S."/>
            <person name="Dougan E. K."/>
            <person name="Thang M."/>
            <person name="Chan C."/>
        </authorList>
    </citation>
    <scope>NUCLEOTIDE SEQUENCE [LARGE SCALE GENOMIC DNA]</scope>
</reference>
<dbReference type="Pfam" id="PF00498">
    <property type="entry name" value="FHA"/>
    <property type="match status" value="1"/>
</dbReference>
<feature type="region of interest" description="Disordered" evidence="1">
    <location>
        <begin position="140"/>
        <end position="194"/>
    </location>
</feature>
<dbReference type="PANTHER" id="PTHR23308">
    <property type="entry name" value="NUCLEAR INHIBITOR OF PROTEIN PHOSPHATASE-1"/>
    <property type="match status" value="1"/>
</dbReference>
<comment type="caution">
    <text evidence="3">The sequence shown here is derived from an EMBL/GenBank/DDBJ whole genome shotgun (WGS) entry which is preliminary data.</text>
</comment>
<accession>A0ABN9QY13</accession>
<dbReference type="CDD" id="cd00060">
    <property type="entry name" value="FHA"/>
    <property type="match status" value="1"/>
</dbReference>
<dbReference type="Proteomes" id="UP001189429">
    <property type="component" value="Unassembled WGS sequence"/>
</dbReference>
<evidence type="ECO:0000259" key="2">
    <source>
        <dbReference type="PROSITE" id="PS50006"/>
    </source>
</evidence>
<feature type="domain" description="FHA" evidence="2">
    <location>
        <begin position="21"/>
        <end position="72"/>
    </location>
</feature>
<dbReference type="InterPro" id="IPR000253">
    <property type="entry name" value="FHA_dom"/>
</dbReference>
<organism evidence="3 4">
    <name type="scientific">Prorocentrum cordatum</name>
    <dbReference type="NCBI Taxonomy" id="2364126"/>
    <lineage>
        <taxon>Eukaryota</taxon>
        <taxon>Sar</taxon>
        <taxon>Alveolata</taxon>
        <taxon>Dinophyceae</taxon>
        <taxon>Prorocentrales</taxon>
        <taxon>Prorocentraceae</taxon>
        <taxon>Prorocentrum</taxon>
    </lineage>
</organism>
<sequence length="630" mass="65941">MGAYGALRTADALHPLDELRTCIGRYEGCDLRMEARGISRFHAELVFTAGGREPTLCDLGSSNGTFVNGERLAAREPRRLLHGDVLHFSAFERASYRLELSGGVLVGAAGCGAKSSPGRAPAGVQGVLQCLRQLSHGAGAGRQAGKSMATSGAWNAREGGGSGRQGLDGPAEAPQLSCQGLRPRSQNSARDAPFADRCSARISGPVEPPKCRSCRPGLPPPERPALAATLAALAAGEAAPAAPAAEAAAEAATEGAVQPRPGVVQLTAVPLLLTLLKDLRAQAEAGLAIDGSMTRWCQDARGQTARLEQTLRRQASEAGSAARQVVLESKRLISEASLINATTDEKEEQLKDSTAAAQDASTQLMTERRQLETMLEAAGHAVDFLGAGPGSGDQPPAAADHSLDAELVSSLAQLQHVAGIGGPSQEVLSGQGGQGQGAGAWRLRETLVRLQGELRRGLAAAASEEQDVKQKHWIFADHLNSSVMEIQSQIAAVKMQAAQRKRERLRLEARIGELTALLAAAAEGSRATDAACANDDKQRKEIAEHIKAQSATIRSMLEQAPSAGGLGQRAGPPGAASFLQVREKSPVSTSLLKHAAEDLEALARRFPQDMEASCGVRLPRVATKCPSRIC</sequence>
<dbReference type="InterPro" id="IPR050923">
    <property type="entry name" value="Cell_Proc_Reg/RNA_Proc"/>
</dbReference>
<dbReference type="EMBL" id="CAUYUJ010004603">
    <property type="protein sequence ID" value="CAK0810237.1"/>
    <property type="molecule type" value="Genomic_DNA"/>
</dbReference>
<dbReference type="PROSITE" id="PS50006">
    <property type="entry name" value="FHA_DOMAIN"/>
    <property type="match status" value="1"/>
</dbReference>
<dbReference type="InterPro" id="IPR008984">
    <property type="entry name" value="SMAD_FHA_dom_sf"/>
</dbReference>
<dbReference type="Gene3D" id="2.60.200.20">
    <property type="match status" value="1"/>
</dbReference>
<evidence type="ECO:0000313" key="4">
    <source>
        <dbReference type="Proteomes" id="UP001189429"/>
    </source>
</evidence>
<feature type="non-terminal residue" evidence="3">
    <location>
        <position position="630"/>
    </location>
</feature>